<proteinExistence type="predicted"/>
<dbReference type="AlphaFoldDB" id="L1QJN7"/>
<organism evidence="1 2">
    <name type="scientific">Clostridium celatum DSM 1785</name>
    <dbReference type="NCBI Taxonomy" id="545697"/>
    <lineage>
        <taxon>Bacteria</taxon>
        <taxon>Bacillati</taxon>
        <taxon>Bacillota</taxon>
        <taxon>Clostridia</taxon>
        <taxon>Eubacteriales</taxon>
        <taxon>Clostridiaceae</taxon>
        <taxon>Clostridium</taxon>
    </lineage>
</organism>
<dbReference type="HOGENOM" id="CLU_3116309_0_0_9"/>
<sequence length="50" mass="5800">MLVIVVLKLSNSIIVFLIFDELFMALDNDEFLINIKTFKDITRAILMVII</sequence>
<dbReference type="STRING" id="545697.HMPREF0216_00999"/>
<accession>L1QJN7</accession>
<dbReference type="PATRIC" id="fig|545697.3.peg.983"/>
<dbReference type="RefSeq" id="WP_005211686.1">
    <property type="nucleotide sequence ID" value="NZ_KB291618.1"/>
</dbReference>
<dbReference type="EMBL" id="AMEZ01000026">
    <property type="protein sequence ID" value="EKY28156.1"/>
    <property type="molecule type" value="Genomic_DNA"/>
</dbReference>
<evidence type="ECO:0000313" key="1">
    <source>
        <dbReference type="EMBL" id="EKY28156.1"/>
    </source>
</evidence>
<keyword evidence="2" id="KW-1185">Reference proteome</keyword>
<comment type="caution">
    <text evidence="1">The sequence shown here is derived from an EMBL/GenBank/DDBJ whole genome shotgun (WGS) entry which is preliminary data.</text>
</comment>
<name>L1QJN7_9CLOT</name>
<protein>
    <submittedName>
        <fullName evidence="1">Uncharacterized protein</fullName>
    </submittedName>
</protein>
<dbReference type="Proteomes" id="UP000010420">
    <property type="component" value="Unassembled WGS sequence"/>
</dbReference>
<reference evidence="1 2" key="1">
    <citation type="submission" date="2012-05" db="EMBL/GenBank/DDBJ databases">
        <authorList>
            <person name="Weinstock G."/>
            <person name="Sodergren E."/>
            <person name="Lobos E.A."/>
            <person name="Fulton L."/>
            <person name="Fulton R."/>
            <person name="Courtney L."/>
            <person name="Fronick C."/>
            <person name="O'Laughlin M."/>
            <person name="Godfrey J."/>
            <person name="Wilson R.M."/>
            <person name="Miner T."/>
            <person name="Farmer C."/>
            <person name="Delehaunty K."/>
            <person name="Cordes M."/>
            <person name="Minx P."/>
            <person name="Tomlinson C."/>
            <person name="Chen J."/>
            <person name="Wollam A."/>
            <person name="Pepin K.H."/>
            <person name="Bhonagiri V."/>
            <person name="Zhang X."/>
            <person name="Suruliraj S."/>
            <person name="Warren W."/>
            <person name="Mitreva M."/>
            <person name="Mardis E.R."/>
            <person name="Wilson R.K."/>
        </authorList>
    </citation>
    <scope>NUCLEOTIDE SEQUENCE [LARGE SCALE GENOMIC DNA]</scope>
    <source>
        <strain evidence="1 2">DSM 1785</strain>
    </source>
</reference>
<evidence type="ECO:0000313" key="2">
    <source>
        <dbReference type="Proteomes" id="UP000010420"/>
    </source>
</evidence>
<gene>
    <name evidence="1" type="ORF">HMPREF0216_00999</name>
</gene>